<keyword evidence="5 6" id="KW-0472">Membrane</keyword>
<dbReference type="InterPro" id="IPR011701">
    <property type="entry name" value="MFS"/>
</dbReference>
<sequence>MRLNRNYYLLLAAEAAVNLADVLFTLTLIVLVNEATGSAFVTGLVPIVRVAALFMSGMIAPIVLRRSPLRKVLLGSMAGEILFLLLIAAFYEAFAERMGIAALLALLFGFAFFKGWSQPAKDAILPRLVPEAMLVRANGLMSTTDQTVMMAGWALGGIVIAWIGWSGSFWAALAIMGTAWAAAWCVRFEEAEPAGEAQGQEVSNWSAMKSGWKTIWDRPILRVVTTMDVIESIANGVWVAAIMVIYVEEVLGQGADWFGFMNAAYFAGTISGGLLVMLFARRIEGRLIPAMIAGSLAISAMTVLFALTSSSPVALLLCLLMGPAFQMRDIAQRTIFQTRVGAAELARVYAAQGTLLSVTFGVSVMVMGLIADWFGVRTTYLTAGGLFLLSGMLALRLRRTLPAEQA</sequence>
<feature type="transmembrane region" description="Helical" evidence="6">
    <location>
        <begin position="97"/>
        <end position="116"/>
    </location>
</feature>
<accession>A0ABV5KMT8</accession>
<evidence type="ECO:0000313" key="8">
    <source>
        <dbReference type="Proteomes" id="UP001589747"/>
    </source>
</evidence>
<dbReference type="SUPFAM" id="SSF103473">
    <property type="entry name" value="MFS general substrate transporter"/>
    <property type="match status" value="1"/>
</dbReference>
<dbReference type="Pfam" id="PF07690">
    <property type="entry name" value="MFS_1"/>
    <property type="match status" value="1"/>
</dbReference>
<dbReference type="Gene3D" id="1.20.1250.20">
    <property type="entry name" value="MFS general substrate transporter like domains"/>
    <property type="match status" value="1"/>
</dbReference>
<keyword evidence="3 6" id="KW-0812">Transmembrane</keyword>
<protein>
    <submittedName>
        <fullName evidence="7">MFS transporter</fullName>
    </submittedName>
</protein>
<evidence type="ECO:0000256" key="6">
    <source>
        <dbReference type="SAM" id="Phobius"/>
    </source>
</evidence>
<comment type="subcellular location">
    <subcellularLocation>
        <location evidence="1">Cell membrane</location>
        <topology evidence="1">Multi-pass membrane protein</topology>
    </subcellularLocation>
</comment>
<feature type="transmembrane region" description="Helical" evidence="6">
    <location>
        <begin position="259"/>
        <end position="280"/>
    </location>
</feature>
<dbReference type="CDD" id="cd06173">
    <property type="entry name" value="MFS_MefA_like"/>
    <property type="match status" value="1"/>
</dbReference>
<keyword evidence="4 6" id="KW-1133">Transmembrane helix</keyword>
<evidence type="ECO:0000256" key="5">
    <source>
        <dbReference type="ARBA" id="ARBA00023136"/>
    </source>
</evidence>
<evidence type="ECO:0000313" key="7">
    <source>
        <dbReference type="EMBL" id="MFB9326526.1"/>
    </source>
</evidence>
<organism evidence="7 8">
    <name type="scientific">Paenibacillus aurantiacus</name>
    <dbReference type="NCBI Taxonomy" id="1936118"/>
    <lineage>
        <taxon>Bacteria</taxon>
        <taxon>Bacillati</taxon>
        <taxon>Bacillota</taxon>
        <taxon>Bacilli</taxon>
        <taxon>Bacillales</taxon>
        <taxon>Paenibacillaceae</taxon>
        <taxon>Paenibacillus</taxon>
    </lineage>
</organism>
<reference evidence="7 8" key="1">
    <citation type="submission" date="2024-09" db="EMBL/GenBank/DDBJ databases">
        <authorList>
            <person name="Sun Q."/>
            <person name="Mori K."/>
        </authorList>
    </citation>
    <scope>NUCLEOTIDE SEQUENCE [LARGE SCALE GENOMIC DNA]</scope>
    <source>
        <strain evidence="7 8">TISTR 2452</strain>
    </source>
</reference>
<dbReference type="EMBL" id="JBHMDO010000021">
    <property type="protein sequence ID" value="MFB9326526.1"/>
    <property type="molecule type" value="Genomic_DNA"/>
</dbReference>
<evidence type="ECO:0000256" key="1">
    <source>
        <dbReference type="ARBA" id="ARBA00004651"/>
    </source>
</evidence>
<proteinExistence type="predicted"/>
<evidence type="ECO:0000256" key="3">
    <source>
        <dbReference type="ARBA" id="ARBA00022692"/>
    </source>
</evidence>
<evidence type="ECO:0000256" key="4">
    <source>
        <dbReference type="ARBA" id="ARBA00022989"/>
    </source>
</evidence>
<keyword evidence="2" id="KW-1003">Cell membrane</keyword>
<feature type="transmembrane region" description="Helical" evidence="6">
    <location>
        <begin position="229"/>
        <end position="247"/>
    </location>
</feature>
<feature type="transmembrane region" description="Helical" evidence="6">
    <location>
        <begin position="380"/>
        <end position="397"/>
    </location>
</feature>
<evidence type="ECO:0000256" key="2">
    <source>
        <dbReference type="ARBA" id="ARBA00022475"/>
    </source>
</evidence>
<dbReference type="RefSeq" id="WP_377493918.1">
    <property type="nucleotide sequence ID" value="NZ_JBHMDO010000021.1"/>
</dbReference>
<dbReference type="PANTHER" id="PTHR23513:SF19">
    <property type="entry name" value="MAJOR FACILITATOR SUPERFAMILY (MFS) PROFILE DOMAIN-CONTAINING PROTEIN"/>
    <property type="match status" value="1"/>
</dbReference>
<feature type="transmembrane region" description="Helical" evidence="6">
    <location>
        <begin position="352"/>
        <end position="374"/>
    </location>
</feature>
<dbReference type="Proteomes" id="UP001589747">
    <property type="component" value="Unassembled WGS sequence"/>
</dbReference>
<dbReference type="InterPro" id="IPR036259">
    <property type="entry name" value="MFS_trans_sf"/>
</dbReference>
<keyword evidence="8" id="KW-1185">Reference proteome</keyword>
<gene>
    <name evidence="7" type="ORF">ACFFSY_11435</name>
</gene>
<name>A0ABV5KMT8_9BACL</name>
<comment type="caution">
    <text evidence="7">The sequence shown here is derived from an EMBL/GenBank/DDBJ whole genome shotgun (WGS) entry which is preliminary data.</text>
</comment>
<feature type="transmembrane region" description="Helical" evidence="6">
    <location>
        <begin position="137"/>
        <end position="163"/>
    </location>
</feature>
<feature type="transmembrane region" description="Helical" evidence="6">
    <location>
        <begin position="7"/>
        <end position="32"/>
    </location>
</feature>
<dbReference type="PANTHER" id="PTHR23513">
    <property type="entry name" value="INTEGRAL MEMBRANE EFFLUX PROTEIN-RELATED"/>
    <property type="match status" value="1"/>
</dbReference>
<feature type="transmembrane region" description="Helical" evidence="6">
    <location>
        <begin position="72"/>
        <end position="91"/>
    </location>
</feature>
<feature type="transmembrane region" description="Helical" evidence="6">
    <location>
        <begin position="38"/>
        <end position="60"/>
    </location>
</feature>